<feature type="transmembrane region" description="Helical" evidence="7">
    <location>
        <begin position="89"/>
        <end position="114"/>
    </location>
</feature>
<dbReference type="AlphaFoldDB" id="A0A318U299"/>
<dbReference type="InterPro" id="IPR052518">
    <property type="entry name" value="CHR_Transporter"/>
</dbReference>
<feature type="transmembrane region" description="Helical" evidence="7">
    <location>
        <begin position="126"/>
        <end position="145"/>
    </location>
</feature>
<dbReference type="GO" id="GO:0005886">
    <property type="term" value="C:plasma membrane"/>
    <property type="evidence" value="ECO:0007669"/>
    <property type="project" value="UniProtKB-SubCell"/>
</dbReference>
<protein>
    <submittedName>
        <fullName evidence="8">Chromate transporter</fullName>
    </submittedName>
</protein>
<evidence type="ECO:0000256" key="6">
    <source>
        <dbReference type="ARBA" id="ARBA00023136"/>
    </source>
</evidence>
<evidence type="ECO:0000256" key="5">
    <source>
        <dbReference type="ARBA" id="ARBA00022989"/>
    </source>
</evidence>
<comment type="similarity">
    <text evidence="2">Belongs to the chromate ion transporter (CHR) (TC 2.A.51) family.</text>
</comment>
<accession>A0A318U299</accession>
<organism evidence="8 9">
    <name type="scientific">Ureibacillus chungkukjangi</name>
    <dbReference type="NCBI Taxonomy" id="1202712"/>
    <lineage>
        <taxon>Bacteria</taxon>
        <taxon>Bacillati</taxon>
        <taxon>Bacillota</taxon>
        <taxon>Bacilli</taxon>
        <taxon>Bacillales</taxon>
        <taxon>Caryophanaceae</taxon>
        <taxon>Ureibacillus</taxon>
    </lineage>
</organism>
<evidence type="ECO:0000256" key="4">
    <source>
        <dbReference type="ARBA" id="ARBA00022692"/>
    </source>
</evidence>
<comment type="caution">
    <text evidence="8">The sequence shown here is derived from an EMBL/GenBank/DDBJ whole genome shotgun (WGS) entry which is preliminary data.</text>
</comment>
<evidence type="ECO:0000313" key="9">
    <source>
        <dbReference type="Proteomes" id="UP000247416"/>
    </source>
</evidence>
<gene>
    <name evidence="8" type="ORF">BJ095_102281</name>
</gene>
<evidence type="ECO:0000256" key="2">
    <source>
        <dbReference type="ARBA" id="ARBA00005262"/>
    </source>
</evidence>
<keyword evidence="5 7" id="KW-1133">Transmembrane helix</keyword>
<evidence type="ECO:0000256" key="3">
    <source>
        <dbReference type="ARBA" id="ARBA00022475"/>
    </source>
</evidence>
<feature type="transmembrane region" description="Helical" evidence="7">
    <location>
        <begin position="21"/>
        <end position="44"/>
    </location>
</feature>
<keyword evidence="6 7" id="KW-0472">Membrane</keyword>
<dbReference type="EMBL" id="QJTJ01000002">
    <property type="protein sequence ID" value="PYF08515.1"/>
    <property type="molecule type" value="Genomic_DNA"/>
</dbReference>
<reference evidence="8 9" key="1">
    <citation type="submission" date="2018-06" db="EMBL/GenBank/DDBJ databases">
        <title>Genomic Encyclopedia of Archaeal and Bacterial Type Strains, Phase II (KMG-II): from individual species to whole genera.</title>
        <authorList>
            <person name="Goeker M."/>
        </authorList>
    </citation>
    <scope>NUCLEOTIDE SEQUENCE [LARGE SCALE GENOMIC DNA]</scope>
    <source>
        <strain evidence="8 9">KACC 16626</strain>
    </source>
</reference>
<evidence type="ECO:0000256" key="1">
    <source>
        <dbReference type="ARBA" id="ARBA00004651"/>
    </source>
</evidence>
<dbReference type="PANTHER" id="PTHR43663:SF1">
    <property type="entry name" value="CHROMATE TRANSPORTER"/>
    <property type="match status" value="1"/>
</dbReference>
<evidence type="ECO:0000313" key="8">
    <source>
        <dbReference type="EMBL" id="PYF08515.1"/>
    </source>
</evidence>
<dbReference type="RefSeq" id="WP_408056958.1">
    <property type="nucleotide sequence ID" value="NZ_PYWJ01000001.1"/>
</dbReference>
<dbReference type="Proteomes" id="UP000247416">
    <property type="component" value="Unassembled WGS sequence"/>
</dbReference>
<name>A0A318U299_9BACL</name>
<sequence>MVTKKISVPFEEREFWGKQRAIFIAFFRSGILGFGGGPSTIPLVKKEVVDIFKMMDDEEFSDVLSIGNTLPGPIATKMAGYIGYRVGGWLGLVTALVATVLPTVVLMIILLASLNEFKDFDFVKGMTNGVVPVVAVMLGVLTWDFLKKSKKSLGWKIGAIILAASFVAMILLSIHPGIVIAILLILALALPIKKEGADK</sequence>
<keyword evidence="3" id="KW-1003">Cell membrane</keyword>
<keyword evidence="4 7" id="KW-0812">Transmembrane</keyword>
<evidence type="ECO:0000256" key="7">
    <source>
        <dbReference type="SAM" id="Phobius"/>
    </source>
</evidence>
<dbReference type="InterPro" id="IPR003370">
    <property type="entry name" value="Chromate_transpt"/>
</dbReference>
<dbReference type="GO" id="GO:0015109">
    <property type="term" value="F:chromate transmembrane transporter activity"/>
    <property type="evidence" value="ECO:0007669"/>
    <property type="project" value="InterPro"/>
</dbReference>
<dbReference type="PANTHER" id="PTHR43663">
    <property type="entry name" value="CHROMATE TRANSPORT PROTEIN-RELATED"/>
    <property type="match status" value="1"/>
</dbReference>
<dbReference type="Pfam" id="PF02417">
    <property type="entry name" value="Chromate_transp"/>
    <property type="match status" value="1"/>
</dbReference>
<keyword evidence="9" id="KW-1185">Reference proteome</keyword>
<comment type="subcellular location">
    <subcellularLocation>
        <location evidence="1">Cell membrane</location>
        <topology evidence="1">Multi-pass membrane protein</topology>
    </subcellularLocation>
</comment>
<proteinExistence type="inferred from homology"/>
<feature type="transmembrane region" description="Helical" evidence="7">
    <location>
        <begin position="157"/>
        <end position="190"/>
    </location>
</feature>